<evidence type="ECO:0000313" key="2">
    <source>
        <dbReference type="EMBL" id="EAZ90285.1"/>
    </source>
</evidence>
<feature type="domain" description="NACHT" evidence="1">
    <location>
        <begin position="252"/>
        <end position="414"/>
    </location>
</feature>
<accession>A3ITA0</accession>
<dbReference type="InterPro" id="IPR027417">
    <property type="entry name" value="P-loop_NTPase"/>
</dbReference>
<name>A3ITA0_9CHRO</name>
<proteinExistence type="predicted"/>
<dbReference type="Gene3D" id="3.40.50.300">
    <property type="entry name" value="P-loop containing nucleotide triphosphate hydrolases"/>
    <property type="match status" value="1"/>
</dbReference>
<keyword evidence="3" id="KW-1185">Reference proteome</keyword>
<dbReference type="Proteomes" id="UP000003781">
    <property type="component" value="Unassembled WGS sequence"/>
</dbReference>
<comment type="caution">
    <text evidence="2">The sequence shown here is derived from an EMBL/GenBank/DDBJ whole genome shotgun (WGS) entry which is preliminary data.</text>
</comment>
<dbReference type="InterPro" id="IPR007111">
    <property type="entry name" value="NACHT_NTPase"/>
</dbReference>
<protein>
    <recommendedName>
        <fullName evidence="1">NACHT domain-containing protein</fullName>
    </recommendedName>
</protein>
<dbReference type="AlphaFoldDB" id="A3ITA0"/>
<dbReference type="PROSITE" id="PS50837">
    <property type="entry name" value="NACHT"/>
    <property type="match status" value="1"/>
</dbReference>
<reference evidence="2 3" key="1">
    <citation type="submission" date="2007-03" db="EMBL/GenBank/DDBJ databases">
        <authorList>
            <person name="Stal L."/>
            <person name="Ferriera S."/>
            <person name="Johnson J."/>
            <person name="Kravitz S."/>
            <person name="Beeson K."/>
            <person name="Sutton G."/>
            <person name="Rogers Y.-H."/>
            <person name="Friedman R."/>
            <person name="Frazier M."/>
            <person name="Venter J.C."/>
        </authorList>
    </citation>
    <scope>NUCLEOTIDE SEQUENCE [LARGE SCALE GENOMIC DNA]</scope>
    <source>
        <strain evidence="2 3">CCY0110</strain>
    </source>
</reference>
<evidence type="ECO:0000259" key="1">
    <source>
        <dbReference type="PROSITE" id="PS50837"/>
    </source>
</evidence>
<dbReference type="eggNOG" id="COG5635">
    <property type="taxonomic scope" value="Bacteria"/>
</dbReference>
<gene>
    <name evidence="2" type="ORF">CY0110_04151</name>
</gene>
<sequence length="1068" mass="124219">MKVKSFDDTILLRRQTISYCTPINVIEDVPKEWVFQVKYHDGFQLGWKKARDEVVADLKKELDKIVNKHKVPCHTYIMITNVPLTGVRNIGTRDKITKVTEQWKQHIPEIHVWGAADISCMLDANQDVRTSYLDSILPGDIFKALYQNINYTNERRESSFKTYLQHVLDCEKSAKAQDAGDEQNLPLSEVFIDFTLSKLHSQTYQESVPFANINPNQNDSDIELFPDYKSSFNPNDWSKVRASNALFFLDSEFVLLLGGPGLGKSTLTQFLSLYQAARVIQPDLALSLAKRLKLPQEIKTENLDSYVSLFFPFRIELRRYAKWMSEQFNNDGETHLALYIVKKLINENTSSRLEMDDIFGLASTNPILLILDGLDEVPNPETRQKIIENLRVFVNRVNAENGKLQVILSSRPNGYSGECSEFEPVTWKLNDLERTEFDEYCDQWLKQRIPSAEEQREAKEKIEGAMESEAVQRLAQSLLQATVILTIVRRKVQIPHEKHLLYKTYVDVIFAREKDKTPLVNKWTNELLKLHERVGFELHCKMENPQIQALNNDDFRGYIYDILGDCPGEIFEGSTLNKTTDEIIEMATDRLCLLAGTGENQGQIDFLLQQYREYFAASYLTNHPDADPDLVFSTLIKRGAYWFYVLQFYVAQAQPNQQKSWLRDVQDREEIIDQTTASRAILNVLPEFNFSRQKDLELALRVIFDKTIRWTWLEQESIIDILQVTRFGSALSYIWKWLNDLSEKDEGNLESELWLLAKIYHLNPKFVQVKEFETKIQELLQEEQTKQIAMLTSLNNDLGINIASCHLLDFKLVFDKFNYKIIFGNKKNNQLDDLISSQTFEKLCELLLCFLPLQVIKKYSSFISRSELCFGGNSVKLKIKNYLTGDFFRLYDLLSSYVNSDNIEKNNIYINYFLSLIVTTNDVTNSELDQKVRYLERKIANSYRLIPFWKSNNLLGPDITAFNSIDNWCLFRQTLTALWKDDQEWFTNSIDFDNSPHLWTSLFFHPNHWPLLIEEELITEEDYQQLLESSIANLLKIPTKPIDLFQGWTISHHGTIPLIKILDISKNL</sequence>
<organism evidence="2 3">
    <name type="scientific">Crocosphaera chwakensis CCY0110</name>
    <dbReference type="NCBI Taxonomy" id="391612"/>
    <lineage>
        <taxon>Bacteria</taxon>
        <taxon>Bacillati</taxon>
        <taxon>Cyanobacteriota</taxon>
        <taxon>Cyanophyceae</taxon>
        <taxon>Oscillatoriophycideae</taxon>
        <taxon>Chroococcales</taxon>
        <taxon>Aphanothecaceae</taxon>
        <taxon>Crocosphaera</taxon>
        <taxon>Crocosphaera chwakensis</taxon>
    </lineage>
</organism>
<evidence type="ECO:0000313" key="3">
    <source>
        <dbReference type="Proteomes" id="UP000003781"/>
    </source>
</evidence>
<dbReference type="EMBL" id="AAXW01000027">
    <property type="protein sequence ID" value="EAZ90285.1"/>
    <property type="molecule type" value="Genomic_DNA"/>
</dbReference>
<dbReference type="SUPFAM" id="SSF52540">
    <property type="entry name" value="P-loop containing nucleoside triphosphate hydrolases"/>
    <property type="match status" value="1"/>
</dbReference>